<dbReference type="RefSeq" id="WP_112783970.1">
    <property type="nucleotide sequence ID" value="NZ_CP030041.1"/>
</dbReference>
<dbReference type="SUPFAM" id="SSF55681">
    <property type="entry name" value="Class II aaRS and biotin synthetases"/>
    <property type="match status" value="1"/>
</dbReference>
<evidence type="ECO:0000256" key="17">
    <source>
        <dbReference type="SAM" id="Coils"/>
    </source>
</evidence>
<dbReference type="KEGG" id="est:DN752_10900"/>
<evidence type="ECO:0000256" key="1">
    <source>
        <dbReference type="ARBA" id="ARBA00004496"/>
    </source>
</evidence>
<sequence length="424" mass="48134">MLQVNFIRDNFDQAVEGLQKRFFADAKDKLQNVLDLDKERKETQLERDQLQAESNTISKQIGLLMREGKKDEAETIKKRTSEIKSQIKSLEEKYGEIEEALKQLLYAIPNVPHANVKAGKSADDNEVVLEHGEAPSLHQGKQAHWDLIKKYDIIDFELGNKITGAGFPIYKGKGARLQRGLVNFFLDEATKHGYHEVQPPILINEESGYGTGQLPDKEGQMYHVTNDDLFLIPTAEVPITNMYRDVMLKASDLPIKNTAFTPCFRREAGSWGAHVRGLNRLHQFDKVELVQITHPDKSYETLEDMSAYVQALLKKLGLQYRVLRLCGGDTGFTSAMTYDMEVFSAAQEMWLEVSSVSNFETFQANRLKLRFKDENKKTILAHTLNGSALALPRIVAAILENNQTEKGIKMPEVLVPYLGFEWID</sequence>
<comment type="pathway">
    <text evidence="2">Aminoacyl-tRNA biosynthesis; selenocysteinyl-tRNA(Sec) biosynthesis; L-seryl-tRNA(Sec) from L-serine and tRNA(Sec): step 1/1.</text>
</comment>
<comment type="subcellular location">
    <subcellularLocation>
        <location evidence="1">Cytoplasm</location>
    </subcellularLocation>
</comment>
<dbReference type="GO" id="GO:0004828">
    <property type="term" value="F:serine-tRNA ligase activity"/>
    <property type="evidence" value="ECO:0007669"/>
    <property type="project" value="UniProtKB-UniRule"/>
</dbReference>
<dbReference type="PRINTS" id="PR00981">
    <property type="entry name" value="TRNASYNTHSER"/>
</dbReference>
<dbReference type="InterPro" id="IPR002314">
    <property type="entry name" value="aa-tRNA-synt_IIb"/>
</dbReference>
<feature type="binding site" evidence="15">
    <location>
        <position position="234"/>
    </location>
    <ligand>
        <name>L-serine</name>
        <dbReference type="ChEBI" id="CHEBI:33384"/>
    </ligand>
</feature>
<dbReference type="PIRSF" id="PIRSF001529">
    <property type="entry name" value="Ser-tRNA-synth_IIa"/>
    <property type="match status" value="1"/>
</dbReference>
<evidence type="ECO:0000256" key="5">
    <source>
        <dbReference type="ARBA" id="ARBA00022490"/>
    </source>
</evidence>
<dbReference type="InterPro" id="IPR015866">
    <property type="entry name" value="Ser-tRNA-synth_1_N"/>
</dbReference>
<dbReference type="PANTHER" id="PTHR43697:SF1">
    <property type="entry name" value="SERINE--TRNA LIGASE"/>
    <property type="match status" value="1"/>
</dbReference>
<evidence type="ECO:0000256" key="10">
    <source>
        <dbReference type="ARBA" id="ARBA00023146"/>
    </source>
</evidence>
<comment type="catalytic activity">
    <reaction evidence="12">
        <text>tRNA(Sec) + L-serine + ATP = L-seryl-tRNA(Sec) + AMP + diphosphate + H(+)</text>
        <dbReference type="Rhea" id="RHEA:42580"/>
        <dbReference type="Rhea" id="RHEA-COMP:9742"/>
        <dbReference type="Rhea" id="RHEA-COMP:10128"/>
        <dbReference type="ChEBI" id="CHEBI:15378"/>
        <dbReference type="ChEBI" id="CHEBI:30616"/>
        <dbReference type="ChEBI" id="CHEBI:33019"/>
        <dbReference type="ChEBI" id="CHEBI:33384"/>
        <dbReference type="ChEBI" id="CHEBI:78442"/>
        <dbReference type="ChEBI" id="CHEBI:78533"/>
        <dbReference type="ChEBI" id="CHEBI:456215"/>
        <dbReference type="EC" id="6.1.1.11"/>
    </reaction>
</comment>
<evidence type="ECO:0000256" key="9">
    <source>
        <dbReference type="ARBA" id="ARBA00022917"/>
    </source>
</evidence>
<organism evidence="19 20">
    <name type="scientific">Echinicola strongylocentroti</name>
    <dbReference type="NCBI Taxonomy" id="1795355"/>
    <lineage>
        <taxon>Bacteria</taxon>
        <taxon>Pseudomonadati</taxon>
        <taxon>Bacteroidota</taxon>
        <taxon>Cytophagia</taxon>
        <taxon>Cytophagales</taxon>
        <taxon>Cyclobacteriaceae</taxon>
        <taxon>Echinicola</taxon>
    </lineage>
</organism>
<dbReference type="InterPro" id="IPR002317">
    <property type="entry name" value="Ser-tRNA-ligase_type_1"/>
</dbReference>
<feature type="binding site" evidence="16">
    <location>
        <begin position="265"/>
        <end position="267"/>
    </location>
    <ligand>
        <name>ATP</name>
        <dbReference type="ChEBI" id="CHEBI:30616"/>
    </ligand>
</feature>
<evidence type="ECO:0000256" key="15">
    <source>
        <dbReference type="PIRSR" id="PIRSR001529-1"/>
    </source>
</evidence>
<proteinExistence type="inferred from homology"/>
<keyword evidence="8 16" id="KW-0067">ATP-binding</keyword>
<evidence type="ECO:0000256" key="11">
    <source>
        <dbReference type="ARBA" id="ARBA00039158"/>
    </source>
</evidence>
<evidence type="ECO:0000313" key="20">
    <source>
        <dbReference type="Proteomes" id="UP000248688"/>
    </source>
</evidence>
<accession>A0A2Z4IIM7</accession>
<feature type="domain" description="Aminoacyl-transfer RNA synthetases class-II family profile" evidence="18">
    <location>
        <begin position="176"/>
        <end position="411"/>
    </location>
</feature>
<evidence type="ECO:0000256" key="6">
    <source>
        <dbReference type="ARBA" id="ARBA00022598"/>
    </source>
</evidence>
<evidence type="ECO:0000259" key="18">
    <source>
        <dbReference type="PROSITE" id="PS50862"/>
    </source>
</evidence>
<gene>
    <name evidence="19" type="ORF">DN752_10900</name>
</gene>
<feature type="binding site" evidence="15">
    <location>
        <position position="385"/>
    </location>
    <ligand>
        <name>L-serine</name>
        <dbReference type="ChEBI" id="CHEBI:33384"/>
    </ligand>
</feature>
<dbReference type="Gene3D" id="3.30.930.10">
    <property type="entry name" value="Bira Bifunctional Protein, Domain 2"/>
    <property type="match status" value="1"/>
</dbReference>
<evidence type="ECO:0000256" key="4">
    <source>
        <dbReference type="ARBA" id="ARBA00012840"/>
    </source>
</evidence>
<dbReference type="Proteomes" id="UP000248688">
    <property type="component" value="Chromosome"/>
</dbReference>
<dbReference type="SUPFAM" id="SSF46589">
    <property type="entry name" value="tRNA-binding arm"/>
    <property type="match status" value="1"/>
</dbReference>
<feature type="binding site" evidence="15">
    <location>
        <position position="265"/>
    </location>
    <ligand>
        <name>L-serine</name>
        <dbReference type="ChEBI" id="CHEBI:33384"/>
    </ligand>
</feature>
<evidence type="ECO:0000256" key="13">
    <source>
        <dbReference type="ARBA" id="ARBA00048823"/>
    </source>
</evidence>
<protein>
    <recommendedName>
        <fullName evidence="11 14">Serine--tRNA ligase</fullName>
        <ecNumber evidence="4 14">6.1.1.11</ecNumber>
    </recommendedName>
</protein>
<keyword evidence="7" id="KW-0547">Nucleotide-binding</keyword>
<keyword evidence="6 19" id="KW-0436">Ligase</keyword>
<dbReference type="InterPro" id="IPR010978">
    <property type="entry name" value="tRNA-bd_arm"/>
</dbReference>
<dbReference type="Gene3D" id="1.10.287.40">
    <property type="entry name" value="Serine-tRNA synthetase, tRNA binding domain"/>
    <property type="match status" value="1"/>
</dbReference>
<keyword evidence="17" id="KW-0175">Coiled coil</keyword>
<dbReference type="PANTHER" id="PTHR43697">
    <property type="entry name" value="SERYL-TRNA SYNTHETASE"/>
    <property type="match status" value="1"/>
</dbReference>
<dbReference type="InterPro" id="IPR045864">
    <property type="entry name" value="aa-tRNA-synth_II/BPL/LPL"/>
</dbReference>
<evidence type="ECO:0000313" key="19">
    <source>
        <dbReference type="EMBL" id="AWW30589.1"/>
    </source>
</evidence>
<feature type="binding site" evidence="16">
    <location>
        <begin position="352"/>
        <end position="355"/>
    </location>
    <ligand>
        <name>ATP</name>
        <dbReference type="ChEBI" id="CHEBI:30616"/>
    </ligand>
</feature>
<keyword evidence="10" id="KW-0030">Aminoacyl-tRNA synthetase</keyword>
<dbReference type="AlphaFoldDB" id="A0A2Z4IIM7"/>
<evidence type="ECO:0000256" key="3">
    <source>
        <dbReference type="ARBA" id="ARBA00010728"/>
    </source>
</evidence>
<dbReference type="Pfam" id="PF00587">
    <property type="entry name" value="tRNA-synt_2b"/>
    <property type="match status" value="1"/>
</dbReference>
<dbReference type="GO" id="GO:0005524">
    <property type="term" value="F:ATP binding"/>
    <property type="evidence" value="ECO:0007669"/>
    <property type="project" value="UniProtKB-KW"/>
</dbReference>
<dbReference type="InterPro" id="IPR006195">
    <property type="entry name" value="aa-tRNA-synth_II"/>
</dbReference>
<evidence type="ECO:0000256" key="12">
    <source>
        <dbReference type="ARBA" id="ARBA00047929"/>
    </source>
</evidence>
<dbReference type="EMBL" id="CP030041">
    <property type="protein sequence ID" value="AWW30589.1"/>
    <property type="molecule type" value="Genomic_DNA"/>
</dbReference>
<evidence type="ECO:0000256" key="2">
    <source>
        <dbReference type="ARBA" id="ARBA00005045"/>
    </source>
</evidence>
<evidence type="ECO:0000256" key="16">
    <source>
        <dbReference type="PIRSR" id="PIRSR001529-2"/>
    </source>
</evidence>
<dbReference type="GO" id="GO:0006434">
    <property type="term" value="P:seryl-tRNA aminoacylation"/>
    <property type="evidence" value="ECO:0007669"/>
    <property type="project" value="UniProtKB-UniRule"/>
</dbReference>
<reference evidence="19 20" key="1">
    <citation type="submission" date="2018-06" db="EMBL/GenBank/DDBJ databases">
        <title>Echinicola strongylocentroti sp. nov., isolated from a sea urchin Strongylocentrotus intermedius.</title>
        <authorList>
            <person name="Bae S.S."/>
        </authorList>
    </citation>
    <scope>NUCLEOTIDE SEQUENCE [LARGE SCALE GENOMIC DNA]</scope>
    <source>
        <strain evidence="19 20">MEBiC08714</strain>
    </source>
</reference>
<dbReference type="EC" id="6.1.1.11" evidence="4 14"/>
<evidence type="ECO:0000256" key="7">
    <source>
        <dbReference type="ARBA" id="ARBA00022741"/>
    </source>
</evidence>
<dbReference type="NCBIfam" id="TIGR00414">
    <property type="entry name" value="serS"/>
    <property type="match status" value="1"/>
</dbReference>
<dbReference type="OrthoDB" id="9804647at2"/>
<comment type="catalytic activity">
    <reaction evidence="13">
        <text>tRNA(Ser) + L-serine + ATP = L-seryl-tRNA(Ser) + AMP + diphosphate + H(+)</text>
        <dbReference type="Rhea" id="RHEA:12292"/>
        <dbReference type="Rhea" id="RHEA-COMP:9669"/>
        <dbReference type="Rhea" id="RHEA-COMP:9703"/>
        <dbReference type="ChEBI" id="CHEBI:15378"/>
        <dbReference type="ChEBI" id="CHEBI:30616"/>
        <dbReference type="ChEBI" id="CHEBI:33019"/>
        <dbReference type="ChEBI" id="CHEBI:33384"/>
        <dbReference type="ChEBI" id="CHEBI:78442"/>
        <dbReference type="ChEBI" id="CHEBI:78533"/>
        <dbReference type="ChEBI" id="CHEBI:456215"/>
        <dbReference type="EC" id="6.1.1.11"/>
    </reaction>
</comment>
<keyword evidence="5" id="KW-0963">Cytoplasm</keyword>
<name>A0A2Z4IIM7_9BACT</name>
<dbReference type="PROSITE" id="PS50862">
    <property type="entry name" value="AA_TRNA_LIGASE_II"/>
    <property type="match status" value="1"/>
</dbReference>
<keyword evidence="9" id="KW-0648">Protein biosynthesis</keyword>
<dbReference type="Pfam" id="PF02403">
    <property type="entry name" value="Seryl_tRNA_N"/>
    <property type="match status" value="1"/>
</dbReference>
<keyword evidence="20" id="KW-1185">Reference proteome</keyword>
<evidence type="ECO:0000256" key="14">
    <source>
        <dbReference type="NCBIfam" id="TIGR00414"/>
    </source>
</evidence>
<dbReference type="InterPro" id="IPR042103">
    <property type="entry name" value="SerRS_1_N_sf"/>
</dbReference>
<comment type="similarity">
    <text evidence="3">Belongs to the class-II aminoacyl-tRNA synthetase family. Type-1 seryl-tRNA synthetase subfamily.</text>
</comment>
<feature type="coiled-coil region" evidence="17">
    <location>
        <begin position="33"/>
        <end position="107"/>
    </location>
</feature>
<dbReference type="GO" id="GO:0005737">
    <property type="term" value="C:cytoplasm"/>
    <property type="evidence" value="ECO:0007669"/>
    <property type="project" value="UniProtKB-SubCell"/>
</dbReference>
<feature type="binding site" evidence="15">
    <location>
        <position position="288"/>
    </location>
    <ligand>
        <name>L-serine</name>
        <dbReference type="ChEBI" id="CHEBI:33384"/>
    </ligand>
</feature>
<evidence type="ECO:0000256" key="8">
    <source>
        <dbReference type="ARBA" id="ARBA00022840"/>
    </source>
</evidence>